<feature type="chain" id="PRO_5031305089" evidence="9">
    <location>
        <begin position="33"/>
        <end position="783"/>
    </location>
</feature>
<dbReference type="GO" id="GO:0016798">
    <property type="term" value="F:hydrolase activity, acting on glycosyl bonds"/>
    <property type="evidence" value="ECO:0007669"/>
    <property type="project" value="UniProtKB-KW"/>
</dbReference>
<dbReference type="FunFam" id="2.130.10.10:FF:000534">
    <property type="entry name" value="Xyloglucanase Xgh74A"/>
    <property type="match status" value="1"/>
</dbReference>
<dbReference type="PANTHER" id="PTHR43739:SF2">
    <property type="entry name" value="OLIGOXYLOGLUCAN-REDUCING END-SPECIFIC XYLOGLUCANASE-RELATED"/>
    <property type="match status" value="1"/>
</dbReference>
<keyword evidence="2" id="KW-0378">Hydrolase</keyword>
<dbReference type="InterPro" id="IPR006311">
    <property type="entry name" value="TAT_signal"/>
</dbReference>
<dbReference type="AlphaFoldDB" id="A0A7W2D8C4"/>
<dbReference type="GO" id="GO:0010411">
    <property type="term" value="P:xyloglucan metabolic process"/>
    <property type="evidence" value="ECO:0007669"/>
    <property type="project" value="TreeGrafter"/>
</dbReference>
<dbReference type="PROSITE" id="PS51318">
    <property type="entry name" value="TAT"/>
    <property type="match status" value="1"/>
</dbReference>
<evidence type="ECO:0000256" key="9">
    <source>
        <dbReference type="SAM" id="SignalP"/>
    </source>
</evidence>
<evidence type="ECO:0000256" key="5">
    <source>
        <dbReference type="ARBA" id="ARBA00023295"/>
    </source>
</evidence>
<feature type="compositionally biased region" description="Polar residues" evidence="8">
    <location>
        <begin position="546"/>
        <end position="560"/>
    </location>
</feature>
<keyword evidence="4" id="KW-0119">Carbohydrate metabolism</keyword>
<dbReference type="InterPro" id="IPR002860">
    <property type="entry name" value="BNR_rpt"/>
</dbReference>
<dbReference type="InterPro" id="IPR015943">
    <property type="entry name" value="WD40/YVTN_repeat-like_dom_sf"/>
</dbReference>
<keyword evidence="11" id="KW-1185">Reference proteome</keyword>
<accession>A0A7W2D8C4</accession>
<evidence type="ECO:0000256" key="3">
    <source>
        <dbReference type="ARBA" id="ARBA00023001"/>
    </source>
</evidence>
<feature type="region of interest" description="Disordered" evidence="8">
    <location>
        <begin position="546"/>
        <end position="567"/>
    </location>
</feature>
<proteinExistence type="inferred from homology"/>
<dbReference type="Gene3D" id="2.130.10.10">
    <property type="entry name" value="YVTN repeat-like/Quinoprotein amine dehydrogenase"/>
    <property type="match status" value="2"/>
</dbReference>
<evidence type="ECO:0000256" key="2">
    <source>
        <dbReference type="ARBA" id="ARBA00022801"/>
    </source>
</evidence>
<sequence length="783" mass="84122">MSPTPHLSRRGLLAAGAASAALPLLAPSAASAASALAIGEVRRVPYTFGNAEIVGGGFVTGIVFNQSETGLVYARTDIGGGYRLDTASRRWIPLNDWVGWDEYGHTGIISIATDEVEPDRVYLAAGTYTLPDWDPTMAAILRSTDRGRTWQTTPLPFRLGGNMPGRGIGERLVIDPNRNRILYLGVRGGHGLWRSTDYGKTFAKVTSFPNAGNFVPDPNDPNGYSGDNQGVLQVLFDKRTGRAGRATRTLYVTVADTDNILYRSTDAGATWERVPGQPTGFIPHHAVFDHVGGYLYLATSNTAGPYDGSKGDVWKLDTATDTWTRISPVPSTSDDNQYGYSGLTIDRQNPDTLMVSTQIKWWPDCILFRSTDGGASWTRAWDMDTNSERTLRYDIDISAAPWLTWNGSPSLPEIAPKLGWMMESVQIDPFDSGHFMYGTGATIYGADNLTDWDSGGTVHISVRAQGLEETSIGCVISPPVGPAHLFSGVGDVGGFRHTDLNKATKMYDNPTFGATPALDYAELAPHTIVRVGNPTGDWTQHFGISTDSGDTWTPSRSEPSGVTGPGVDDQAVAISADGRRIVWSPAGAPASWSDDHGATWTASEGLPAGVSVRSDRVNPAKFYAYGSGVFYLSTDGGKSFKATAATGLPTAGNVRFKAVPGQEGDIWLAGGTNKPTTPTPYGMWRSTDSGSSFTRFEAVDEGDVVGFGKAAPGATYPAVYTSSKIDGVRGIFRSDDAGRTWIRINDDRHQYAWTGNTITGDPRIYGRVYFGTNGRGVMYGDPK</sequence>
<evidence type="ECO:0000256" key="7">
    <source>
        <dbReference type="ARBA" id="ARBA00037986"/>
    </source>
</evidence>
<dbReference type="Proteomes" id="UP000586976">
    <property type="component" value="Unassembled WGS sequence"/>
</dbReference>
<gene>
    <name evidence="10" type="ORF">H1V43_35445</name>
</gene>
<dbReference type="CDD" id="cd15482">
    <property type="entry name" value="Sialidase_non-viral"/>
    <property type="match status" value="2"/>
</dbReference>
<feature type="signal peptide" evidence="9">
    <location>
        <begin position="1"/>
        <end position="32"/>
    </location>
</feature>
<evidence type="ECO:0000313" key="10">
    <source>
        <dbReference type="EMBL" id="MBA4866514.1"/>
    </source>
</evidence>
<dbReference type="Pfam" id="PF15899">
    <property type="entry name" value="BNR_6"/>
    <property type="match status" value="1"/>
</dbReference>
<keyword evidence="6" id="KW-0624">Polysaccharide degradation</keyword>
<evidence type="ECO:0000256" key="6">
    <source>
        <dbReference type="ARBA" id="ARBA00023326"/>
    </source>
</evidence>
<evidence type="ECO:0000256" key="4">
    <source>
        <dbReference type="ARBA" id="ARBA00023277"/>
    </source>
</evidence>
<dbReference type="InterPro" id="IPR052025">
    <property type="entry name" value="Xyloglucanase_GH74"/>
</dbReference>
<comment type="caution">
    <text evidence="10">The sequence shown here is derived from an EMBL/GenBank/DDBJ whole genome shotgun (WGS) entry which is preliminary data.</text>
</comment>
<dbReference type="RefSeq" id="WP_181867905.1">
    <property type="nucleotide sequence ID" value="NZ_JACEQY010000064.1"/>
</dbReference>
<dbReference type="GO" id="GO:0030245">
    <property type="term" value="P:cellulose catabolic process"/>
    <property type="evidence" value="ECO:0007669"/>
    <property type="project" value="UniProtKB-KW"/>
</dbReference>
<evidence type="ECO:0000256" key="8">
    <source>
        <dbReference type="SAM" id="MobiDB-lite"/>
    </source>
</evidence>
<keyword evidence="1 9" id="KW-0732">Signal</keyword>
<dbReference type="EMBL" id="JACEQY010000064">
    <property type="protein sequence ID" value="MBA4866514.1"/>
    <property type="molecule type" value="Genomic_DNA"/>
</dbReference>
<keyword evidence="3" id="KW-0136">Cellulose degradation</keyword>
<dbReference type="PANTHER" id="PTHR43739">
    <property type="entry name" value="XYLOGLUCANASE (EUROFUNG)"/>
    <property type="match status" value="1"/>
</dbReference>
<keyword evidence="5" id="KW-0326">Glycosidase</keyword>
<name>A0A7W2D8C4_9ACTN</name>
<dbReference type="SUPFAM" id="SSF110296">
    <property type="entry name" value="Oligoxyloglucan reducing end-specific cellobiohydrolase"/>
    <property type="match status" value="2"/>
</dbReference>
<evidence type="ECO:0000256" key="1">
    <source>
        <dbReference type="ARBA" id="ARBA00022729"/>
    </source>
</evidence>
<protein>
    <submittedName>
        <fullName evidence="10">Xyloglucanase</fullName>
    </submittedName>
</protein>
<organism evidence="10 11">
    <name type="scientific">Streptomyces himalayensis subsp. aureolus</name>
    <dbReference type="NCBI Taxonomy" id="2758039"/>
    <lineage>
        <taxon>Bacteria</taxon>
        <taxon>Bacillati</taxon>
        <taxon>Actinomycetota</taxon>
        <taxon>Actinomycetes</taxon>
        <taxon>Kitasatosporales</taxon>
        <taxon>Streptomycetaceae</taxon>
        <taxon>Streptomyces</taxon>
        <taxon>Streptomyces himalayensis</taxon>
    </lineage>
</organism>
<comment type="similarity">
    <text evidence="7">Belongs to the glycosyl hydrolase 74 family.</text>
</comment>
<reference evidence="10 11" key="1">
    <citation type="submission" date="2020-07" db="EMBL/GenBank/DDBJ databases">
        <title>Streptomyces isolated from Indian soil.</title>
        <authorList>
            <person name="Mandal S."/>
            <person name="Maiti P.K."/>
        </authorList>
    </citation>
    <scope>NUCLEOTIDE SEQUENCE [LARGE SCALE GENOMIC DNA]</scope>
    <source>
        <strain evidence="10 11">PSKA54</strain>
    </source>
</reference>
<evidence type="ECO:0000313" key="11">
    <source>
        <dbReference type="Proteomes" id="UP000586976"/>
    </source>
</evidence>